<dbReference type="InterPro" id="IPR013094">
    <property type="entry name" value="AB_hydrolase_3"/>
</dbReference>
<evidence type="ECO:0000256" key="1">
    <source>
        <dbReference type="ARBA" id="ARBA00006844"/>
    </source>
</evidence>
<protein>
    <recommendedName>
        <fullName evidence="3">ADF-H domain-containing protein</fullName>
    </recommendedName>
</protein>
<evidence type="ECO:0000256" key="2">
    <source>
        <dbReference type="ARBA" id="ARBA00023203"/>
    </source>
</evidence>
<comment type="caution">
    <text evidence="4">The sequence shown here is derived from an EMBL/GenBank/DDBJ whole genome shotgun (WGS) entry which is preliminary data.</text>
</comment>
<dbReference type="GO" id="GO:0030042">
    <property type="term" value="P:actin filament depolymerization"/>
    <property type="evidence" value="ECO:0007669"/>
    <property type="project" value="InterPro"/>
</dbReference>
<dbReference type="OrthoDB" id="408631at2759"/>
<dbReference type="GO" id="GO:0016787">
    <property type="term" value="F:hydrolase activity"/>
    <property type="evidence" value="ECO:0007669"/>
    <property type="project" value="InterPro"/>
</dbReference>
<dbReference type="PANTHER" id="PTHR11913">
    <property type="entry name" value="COFILIN-RELATED"/>
    <property type="match status" value="1"/>
</dbReference>
<dbReference type="GO" id="GO:0015629">
    <property type="term" value="C:actin cytoskeleton"/>
    <property type="evidence" value="ECO:0007669"/>
    <property type="project" value="InterPro"/>
</dbReference>
<name>A0A7J7N7N3_9MAGN</name>
<dbReference type="SMART" id="SM00102">
    <property type="entry name" value="ADF"/>
    <property type="match status" value="1"/>
</dbReference>
<dbReference type="Gene3D" id="3.40.20.10">
    <property type="entry name" value="Severin"/>
    <property type="match status" value="1"/>
</dbReference>
<gene>
    <name evidence="4" type="ORF">GIB67_025019</name>
</gene>
<comment type="similarity">
    <text evidence="1">Belongs to the actin-binding proteins ADF family.</text>
</comment>
<dbReference type="Pfam" id="PF07859">
    <property type="entry name" value="Abhydrolase_3"/>
    <property type="match status" value="2"/>
</dbReference>
<proteinExistence type="inferred from homology"/>
<dbReference type="CDD" id="cd11286">
    <property type="entry name" value="ADF_cofilin_like"/>
    <property type="match status" value="1"/>
</dbReference>
<evidence type="ECO:0000313" key="5">
    <source>
        <dbReference type="Proteomes" id="UP000541444"/>
    </source>
</evidence>
<feature type="domain" description="ADF-H" evidence="3">
    <location>
        <begin position="166"/>
        <end position="283"/>
    </location>
</feature>
<keyword evidence="2" id="KW-0009">Actin-binding</keyword>
<dbReference type="PROSITE" id="PS51263">
    <property type="entry name" value="ADF_H"/>
    <property type="match status" value="1"/>
</dbReference>
<dbReference type="InterPro" id="IPR029006">
    <property type="entry name" value="ADF-H/Gelsolin-like_dom_sf"/>
</dbReference>
<dbReference type="SUPFAM" id="SSF53474">
    <property type="entry name" value="alpha/beta-Hydrolases"/>
    <property type="match status" value="1"/>
</dbReference>
<dbReference type="Proteomes" id="UP000541444">
    <property type="component" value="Unassembled WGS sequence"/>
</dbReference>
<dbReference type="InterPro" id="IPR002108">
    <property type="entry name" value="ADF-H"/>
</dbReference>
<sequence length="283" mass="32938">MDLPLVKRSKENPWEDLIDSWAAIQWVLSNSWLLGYVNLERVFLEGDSSGVNIVHNMAMRAGDVANPVNLLGVALIQPYFWEKKGLGHDDPLVNPFAAEAPSLLDLGCTHVLVFITDQDVYRDRGWPYYETLRMSDWRVVEIMEIEGKDHVFHLFSPTSQKALDMIKRLVNDECKLKFLELKAKRNYRFIVFRIEEKIQQVMVERLGEPDESYEDFSACLPPNECRYAVFDLDFTNEENCQKSKIFFIAWSPENSRVRSKMLYARSKDRFKRVGRDSSRIAGN</sequence>
<dbReference type="EMBL" id="JACGCM010000999">
    <property type="protein sequence ID" value="KAF6163155.1"/>
    <property type="molecule type" value="Genomic_DNA"/>
</dbReference>
<reference evidence="4 5" key="1">
    <citation type="journal article" date="2020" name="IScience">
        <title>Genome Sequencing of the Endangered Kingdonia uniflora (Circaeasteraceae, Ranunculales) Reveals Potential Mechanisms of Evolutionary Specialization.</title>
        <authorList>
            <person name="Sun Y."/>
            <person name="Deng T."/>
            <person name="Zhang A."/>
            <person name="Moore M.J."/>
            <person name="Landis J.B."/>
            <person name="Lin N."/>
            <person name="Zhang H."/>
            <person name="Zhang X."/>
            <person name="Huang J."/>
            <person name="Zhang X."/>
            <person name="Sun H."/>
            <person name="Wang H."/>
        </authorList>
    </citation>
    <scope>NUCLEOTIDE SEQUENCE [LARGE SCALE GENOMIC DNA]</scope>
    <source>
        <strain evidence="4">TB1705</strain>
        <tissue evidence="4">Leaf</tissue>
    </source>
</reference>
<dbReference type="Gene3D" id="3.40.50.1820">
    <property type="entry name" value="alpha/beta hydrolase"/>
    <property type="match status" value="1"/>
</dbReference>
<dbReference type="InterPro" id="IPR017904">
    <property type="entry name" value="ADF/Cofilin"/>
</dbReference>
<dbReference type="SUPFAM" id="SSF55753">
    <property type="entry name" value="Actin depolymerizing proteins"/>
    <property type="match status" value="1"/>
</dbReference>
<dbReference type="GO" id="GO:0003779">
    <property type="term" value="F:actin binding"/>
    <property type="evidence" value="ECO:0007669"/>
    <property type="project" value="UniProtKB-KW"/>
</dbReference>
<dbReference type="InterPro" id="IPR029058">
    <property type="entry name" value="AB_hydrolase_fold"/>
</dbReference>
<evidence type="ECO:0000259" key="3">
    <source>
        <dbReference type="PROSITE" id="PS51263"/>
    </source>
</evidence>
<keyword evidence="5" id="KW-1185">Reference proteome</keyword>
<organism evidence="4 5">
    <name type="scientific">Kingdonia uniflora</name>
    <dbReference type="NCBI Taxonomy" id="39325"/>
    <lineage>
        <taxon>Eukaryota</taxon>
        <taxon>Viridiplantae</taxon>
        <taxon>Streptophyta</taxon>
        <taxon>Embryophyta</taxon>
        <taxon>Tracheophyta</taxon>
        <taxon>Spermatophyta</taxon>
        <taxon>Magnoliopsida</taxon>
        <taxon>Ranunculales</taxon>
        <taxon>Circaeasteraceae</taxon>
        <taxon>Kingdonia</taxon>
    </lineage>
</organism>
<evidence type="ECO:0000313" key="4">
    <source>
        <dbReference type="EMBL" id="KAF6163155.1"/>
    </source>
</evidence>
<dbReference type="Pfam" id="PF00241">
    <property type="entry name" value="Cofilin_ADF"/>
    <property type="match status" value="1"/>
</dbReference>
<accession>A0A7J7N7N3</accession>
<dbReference type="AlphaFoldDB" id="A0A7J7N7N3"/>